<feature type="transmembrane region" description="Helical" evidence="8">
    <location>
        <begin position="454"/>
        <end position="472"/>
    </location>
</feature>
<evidence type="ECO:0000256" key="1">
    <source>
        <dbReference type="ARBA" id="ARBA00004141"/>
    </source>
</evidence>
<dbReference type="Pfam" id="PF07690">
    <property type="entry name" value="MFS_1"/>
    <property type="match status" value="1"/>
</dbReference>
<feature type="transmembrane region" description="Helical" evidence="8">
    <location>
        <begin position="544"/>
        <end position="563"/>
    </location>
</feature>
<feature type="region of interest" description="Disordered" evidence="7">
    <location>
        <begin position="35"/>
        <end position="55"/>
    </location>
</feature>
<dbReference type="InterPro" id="IPR011701">
    <property type="entry name" value="MFS"/>
</dbReference>
<evidence type="ECO:0000256" key="2">
    <source>
        <dbReference type="ARBA" id="ARBA00008335"/>
    </source>
</evidence>
<evidence type="ECO:0000313" key="11">
    <source>
        <dbReference type="Proteomes" id="UP000799421"/>
    </source>
</evidence>
<dbReference type="PANTHER" id="PTHR23511">
    <property type="entry name" value="SYNAPTIC VESICLE GLYCOPROTEIN 2"/>
    <property type="match status" value="1"/>
</dbReference>
<evidence type="ECO:0000259" key="9">
    <source>
        <dbReference type="PROSITE" id="PS50850"/>
    </source>
</evidence>
<feature type="transmembrane region" description="Helical" evidence="8">
    <location>
        <begin position="380"/>
        <end position="401"/>
    </location>
</feature>
<protein>
    <submittedName>
        <fullName evidence="10">Putative sugar transporter</fullName>
    </submittedName>
</protein>
<reference evidence="10" key="1">
    <citation type="journal article" date="2020" name="Stud. Mycol.">
        <title>101 Dothideomycetes genomes: a test case for predicting lifestyles and emergence of pathogens.</title>
        <authorList>
            <person name="Haridas S."/>
            <person name="Albert R."/>
            <person name="Binder M."/>
            <person name="Bloem J."/>
            <person name="Labutti K."/>
            <person name="Salamov A."/>
            <person name="Andreopoulos B."/>
            <person name="Baker S."/>
            <person name="Barry K."/>
            <person name="Bills G."/>
            <person name="Bluhm B."/>
            <person name="Cannon C."/>
            <person name="Castanera R."/>
            <person name="Culley D."/>
            <person name="Daum C."/>
            <person name="Ezra D."/>
            <person name="Gonzalez J."/>
            <person name="Henrissat B."/>
            <person name="Kuo A."/>
            <person name="Liang C."/>
            <person name="Lipzen A."/>
            <person name="Lutzoni F."/>
            <person name="Magnuson J."/>
            <person name="Mondo S."/>
            <person name="Nolan M."/>
            <person name="Ohm R."/>
            <person name="Pangilinan J."/>
            <person name="Park H.-J."/>
            <person name="Ramirez L."/>
            <person name="Alfaro M."/>
            <person name="Sun H."/>
            <person name="Tritt A."/>
            <person name="Yoshinaga Y."/>
            <person name="Zwiers L.-H."/>
            <person name="Turgeon B."/>
            <person name="Goodwin S."/>
            <person name="Spatafora J."/>
            <person name="Crous P."/>
            <person name="Grigoriev I."/>
        </authorList>
    </citation>
    <scope>NUCLEOTIDE SEQUENCE</scope>
    <source>
        <strain evidence="10">CBS 480.64</strain>
    </source>
</reference>
<keyword evidence="10" id="KW-0762">Sugar transport</keyword>
<gene>
    <name evidence="10" type="ORF">K470DRAFT_99601</name>
</gene>
<dbReference type="PANTHER" id="PTHR23511:SF5">
    <property type="entry name" value="MAJOR FACILITATOR-TYPE TRANSPORTER HXNZ-RELATED"/>
    <property type="match status" value="1"/>
</dbReference>
<comment type="similarity">
    <text evidence="2">Belongs to the major facilitator superfamily.</text>
</comment>
<proteinExistence type="inferred from homology"/>
<keyword evidence="3" id="KW-0813">Transport</keyword>
<dbReference type="CDD" id="cd17316">
    <property type="entry name" value="MFS_SV2_like"/>
    <property type="match status" value="1"/>
</dbReference>
<organism evidence="10 11">
    <name type="scientific">Piedraia hortae CBS 480.64</name>
    <dbReference type="NCBI Taxonomy" id="1314780"/>
    <lineage>
        <taxon>Eukaryota</taxon>
        <taxon>Fungi</taxon>
        <taxon>Dikarya</taxon>
        <taxon>Ascomycota</taxon>
        <taxon>Pezizomycotina</taxon>
        <taxon>Dothideomycetes</taxon>
        <taxon>Dothideomycetidae</taxon>
        <taxon>Capnodiales</taxon>
        <taxon>Piedraiaceae</taxon>
        <taxon>Piedraia</taxon>
    </lineage>
</organism>
<dbReference type="PROSITE" id="PS50850">
    <property type="entry name" value="MFS"/>
    <property type="match status" value="1"/>
</dbReference>
<evidence type="ECO:0000256" key="7">
    <source>
        <dbReference type="SAM" id="MobiDB-lite"/>
    </source>
</evidence>
<evidence type="ECO:0000256" key="3">
    <source>
        <dbReference type="ARBA" id="ARBA00022448"/>
    </source>
</evidence>
<evidence type="ECO:0000256" key="5">
    <source>
        <dbReference type="ARBA" id="ARBA00022989"/>
    </source>
</evidence>
<dbReference type="OrthoDB" id="4139357at2759"/>
<dbReference type="AlphaFoldDB" id="A0A6A7BY31"/>
<feature type="transmembrane region" description="Helical" evidence="8">
    <location>
        <begin position="278"/>
        <end position="301"/>
    </location>
</feature>
<feature type="transmembrane region" description="Helical" evidence="8">
    <location>
        <begin position="192"/>
        <end position="216"/>
    </location>
</feature>
<comment type="subcellular location">
    <subcellularLocation>
        <location evidence="1">Membrane</location>
        <topology evidence="1">Multi-pass membrane protein</topology>
    </subcellularLocation>
</comment>
<dbReference type="SUPFAM" id="SSF103473">
    <property type="entry name" value="MFS general substrate transporter"/>
    <property type="match status" value="1"/>
</dbReference>
<dbReference type="FunFam" id="1.20.1250.20:FF:000171">
    <property type="entry name" value="MFS general substrate transporter"/>
    <property type="match status" value="1"/>
</dbReference>
<evidence type="ECO:0000256" key="6">
    <source>
        <dbReference type="ARBA" id="ARBA00023136"/>
    </source>
</evidence>
<keyword evidence="5 8" id="KW-1133">Transmembrane helix</keyword>
<feature type="transmembrane region" description="Helical" evidence="8">
    <location>
        <begin position="165"/>
        <end position="186"/>
    </location>
</feature>
<dbReference type="Gene3D" id="1.20.1250.20">
    <property type="entry name" value="MFS general substrate transporter like domains"/>
    <property type="match status" value="1"/>
</dbReference>
<dbReference type="EMBL" id="MU005993">
    <property type="protein sequence ID" value="KAF2859428.1"/>
    <property type="molecule type" value="Genomic_DNA"/>
</dbReference>
<keyword evidence="6 8" id="KW-0472">Membrane</keyword>
<dbReference type="InterPro" id="IPR036259">
    <property type="entry name" value="MFS_trans_sf"/>
</dbReference>
<dbReference type="InterPro" id="IPR020846">
    <property type="entry name" value="MFS_dom"/>
</dbReference>
<feature type="transmembrane region" description="Helical" evidence="8">
    <location>
        <begin position="135"/>
        <end position="156"/>
    </location>
</feature>
<dbReference type="GO" id="GO:0022857">
    <property type="term" value="F:transmembrane transporter activity"/>
    <property type="evidence" value="ECO:0007669"/>
    <property type="project" value="InterPro"/>
</dbReference>
<evidence type="ECO:0000313" key="10">
    <source>
        <dbReference type="EMBL" id="KAF2859428.1"/>
    </source>
</evidence>
<keyword evidence="4 8" id="KW-0812">Transmembrane</keyword>
<dbReference type="Proteomes" id="UP000799421">
    <property type="component" value="Unassembled WGS sequence"/>
</dbReference>
<sequence>MASLMKSMNLFAKHDVSEFPGVLISLEEAHHVAAKESKTDEVVDDGRSGSSQPGLTLDTLRAEVEDDLAAGGHDTAYDRKAKVINRAIQDIGMGPYQWKLFVLCGFGWMADNIWLQSVALTLPSVSAEFGVASTHVRYTTMCLFIGLCIGASFWGIASDVIGRRLAFNFTLFLAGVFGLASAGAPSWIGVCALYACVGLGIGGNLPVDGALFLEFLPFASGNLLTLLSVWWPVGQLIASLVAWPLITKFGCDSTLKSCAVVSNGEPCCGKSNNMGWRYFILTMGALTFFFFICRFVFFHLFESPKFLLSRGRQSEAVAVVHGIAYHNKAKTWLTEDILNEIGGHPDVAVDDRLGTTEIIRRSLSKFSTQRVGPLFHGRKLAMSTILIWTIWAAIGMGYPLFNAFLPQYLSQSGGGKPEPPSVTYRNYAITSIVGVPGSIIACFTVEIRYLGRKGTMAISTLITGIFLFLFTISPNPNFQLAFSSLEGLFQNVAYGVLYAYTPEVFPAPNRGSGTGIASFLNRVAGLCAPIIAVNTATANPKSPIYASGALFFIAFLAMIGLPIETRGRQSL</sequence>
<feature type="transmembrane region" description="Helical" evidence="8">
    <location>
        <begin position="223"/>
        <end position="246"/>
    </location>
</feature>
<accession>A0A6A7BY31</accession>
<feature type="compositionally biased region" description="Basic and acidic residues" evidence="7">
    <location>
        <begin position="35"/>
        <end position="47"/>
    </location>
</feature>
<evidence type="ECO:0000256" key="4">
    <source>
        <dbReference type="ARBA" id="ARBA00022692"/>
    </source>
</evidence>
<feature type="domain" description="Major facilitator superfamily (MFS) profile" evidence="9">
    <location>
        <begin position="100"/>
        <end position="566"/>
    </location>
</feature>
<evidence type="ECO:0000256" key="8">
    <source>
        <dbReference type="SAM" id="Phobius"/>
    </source>
</evidence>
<feature type="transmembrane region" description="Helical" evidence="8">
    <location>
        <begin position="427"/>
        <end position="447"/>
    </location>
</feature>
<name>A0A6A7BY31_9PEZI</name>
<dbReference type="GO" id="GO:0016020">
    <property type="term" value="C:membrane"/>
    <property type="evidence" value="ECO:0007669"/>
    <property type="project" value="UniProtKB-SubCell"/>
</dbReference>
<keyword evidence="11" id="KW-1185">Reference proteome</keyword>